<sequence length="247" mass="27419">FSRKSKKTLQPPRTCSTLQANTKSNQHQLTAFKMENATHQLKRRTKREFVMTCQLKNAFRTRSYQANAEQLHVILLKDPETGYFTRKRVKCVIELIGEKESATRCADVTETMCKHLLDIHLTPACFKLCRKGYGISKFQLADAVLKSEHSDIHTDGTTKCGKKGVGQQVTLDSGASVACVFSVIATSTLVAIATNLLQELRDGCQNKGEKKILCGVSSVKPVQLSDQAVMKGTPAQMHGWHITHSRA</sequence>
<dbReference type="EMBL" id="JBJQND010000015">
    <property type="protein sequence ID" value="KAL3852355.1"/>
    <property type="molecule type" value="Genomic_DNA"/>
</dbReference>
<protein>
    <submittedName>
        <fullName evidence="1">Uncharacterized protein</fullName>
    </submittedName>
</protein>
<accession>A0ABD3UVP6</accession>
<reference evidence="1 2" key="1">
    <citation type="submission" date="2024-11" db="EMBL/GenBank/DDBJ databases">
        <title>Chromosome-level genome assembly of the freshwater bivalve Anodonta woodiana.</title>
        <authorList>
            <person name="Chen X."/>
        </authorList>
    </citation>
    <scope>NUCLEOTIDE SEQUENCE [LARGE SCALE GENOMIC DNA]</scope>
    <source>
        <strain evidence="1">MN2024</strain>
        <tissue evidence="1">Gills</tissue>
    </source>
</reference>
<gene>
    <name evidence="1" type="ORF">ACJMK2_016010</name>
</gene>
<evidence type="ECO:0000313" key="1">
    <source>
        <dbReference type="EMBL" id="KAL3852355.1"/>
    </source>
</evidence>
<proteinExistence type="predicted"/>
<evidence type="ECO:0000313" key="2">
    <source>
        <dbReference type="Proteomes" id="UP001634394"/>
    </source>
</evidence>
<organism evidence="1 2">
    <name type="scientific">Sinanodonta woodiana</name>
    <name type="common">Chinese pond mussel</name>
    <name type="synonym">Anodonta woodiana</name>
    <dbReference type="NCBI Taxonomy" id="1069815"/>
    <lineage>
        <taxon>Eukaryota</taxon>
        <taxon>Metazoa</taxon>
        <taxon>Spiralia</taxon>
        <taxon>Lophotrochozoa</taxon>
        <taxon>Mollusca</taxon>
        <taxon>Bivalvia</taxon>
        <taxon>Autobranchia</taxon>
        <taxon>Heteroconchia</taxon>
        <taxon>Palaeoheterodonta</taxon>
        <taxon>Unionida</taxon>
        <taxon>Unionoidea</taxon>
        <taxon>Unionidae</taxon>
        <taxon>Unioninae</taxon>
        <taxon>Sinanodonta</taxon>
    </lineage>
</organism>
<keyword evidence="2" id="KW-1185">Reference proteome</keyword>
<comment type="caution">
    <text evidence="1">The sequence shown here is derived from an EMBL/GenBank/DDBJ whole genome shotgun (WGS) entry which is preliminary data.</text>
</comment>
<dbReference type="Proteomes" id="UP001634394">
    <property type="component" value="Unassembled WGS sequence"/>
</dbReference>
<feature type="non-terminal residue" evidence="1">
    <location>
        <position position="1"/>
    </location>
</feature>
<dbReference type="AlphaFoldDB" id="A0ABD3UVP6"/>
<name>A0ABD3UVP6_SINWO</name>